<proteinExistence type="predicted"/>
<dbReference type="EMBL" id="JALJOU010000007">
    <property type="protein sequence ID" value="KAK9842470.1"/>
    <property type="molecule type" value="Genomic_DNA"/>
</dbReference>
<comment type="caution">
    <text evidence="1">The sequence shown here is derived from an EMBL/GenBank/DDBJ whole genome shotgun (WGS) entry which is preliminary data.</text>
</comment>
<dbReference type="Proteomes" id="UP001445335">
    <property type="component" value="Unassembled WGS sequence"/>
</dbReference>
<gene>
    <name evidence="1" type="ORF">WJX81_001550</name>
</gene>
<name>A0AAW1S8R1_9CHLO</name>
<accession>A0AAW1S8R1</accession>
<reference evidence="1 2" key="1">
    <citation type="journal article" date="2024" name="Nat. Commun.">
        <title>Phylogenomics reveals the evolutionary origins of lichenization in chlorophyte algae.</title>
        <authorList>
            <person name="Puginier C."/>
            <person name="Libourel C."/>
            <person name="Otte J."/>
            <person name="Skaloud P."/>
            <person name="Haon M."/>
            <person name="Grisel S."/>
            <person name="Petersen M."/>
            <person name="Berrin J.G."/>
            <person name="Delaux P.M."/>
            <person name="Dal Grande F."/>
            <person name="Keller J."/>
        </authorList>
    </citation>
    <scope>NUCLEOTIDE SEQUENCE [LARGE SCALE GENOMIC DNA]</scope>
    <source>
        <strain evidence="1 2">SAG 245.80</strain>
    </source>
</reference>
<dbReference type="AlphaFoldDB" id="A0AAW1S8R1"/>
<evidence type="ECO:0000313" key="2">
    <source>
        <dbReference type="Proteomes" id="UP001445335"/>
    </source>
</evidence>
<protein>
    <submittedName>
        <fullName evidence="1">Uncharacterized protein</fullName>
    </submittedName>
</protein>
<keyword evidence="2" id="KW-1185">Reference proteome</keyword>
<organism evidence="1 2">
    <name type="scientific">Elliptochloris bilobata</name>
    <dbReference type="NCBI Taxonomy" id="381761"/>
    <lineage>
        <taxon>Eukaryota</taxon>
        <taxon>Viridiplantae</taxon>
        <taxon>Chlorophyta</taxon>
        <taxon>core chlorophytes</taxon>
        <taxon>Trebouxiophyceae</taxon>
        <taxon>Trebouxiophyceae incertae sedis</taxon>
        <taxon>Elliptochloris clade</taxon>
        <taxon>Elliptochloris</taxon>
    </lineage>
</organism>
<evidence type="ECO:0000313" key="1">
    <source>
        <dbReference type="EMBL" id="KAK9842470.1"/>
    </source>
</evidence>
<sequence>MPIGGAQLTFGRTGIKLNFFHVKCELGLAGLKQCLPSEGYSHWAFGWRLDVNADIRLRNVFNGIQSGLEDKGVPGRPVAWIPLGCFAAWPSTGGKDFLVHGKHGRRLFLLGRPRNNLWTLKHESCTLGASGCYAWYQMDAGGS</sequence>